<dbReference type="STRING" id="1356854.N007_13450"/>
<dbReference type="eggNOG" id="COG2013">
    <property type="taxonomic scope" value="Bacteria"/>
</dbReference>
<dbReference type="InterPro" id="IPR036983">
    <property type="entry name" value="AIM24_sf"/>
</dbReference>
<dbReference type="InterPro" id="IPR002838">
    <property type="entry name" value="AIM24"/>
</dbReference>
<sequence>MEYQIHGSTMQTLEVTLHPGDSVFSETGCLISMTPGTEMSTRAPGGLGGIIRRALSGNSLVLNYFYAPRSEETVRFTTRMPGHIVAIPLHQYGRVIVQRHAFLCAEESVDFGVEATLNIGRFLGGNGLVFTYLEGDGTGFISVDGEVVHQDLARGESILVHPGHIAAFTADMDYRVQRIQGISNMLFGNDGLYMIRLTGPGRLWLHSVTIHNLLHVLGEYGRVGRDG</sequence>
<dbReference type="SUPFAM" id="SSF51219">
    <property type="entry name" value="TRAP-like"/>
    <property type="match status" value="1"/>
</dbReference>
<dbReference type="InterPro" id="IPR016031">
    <property type="entry name" value="Trp_RNA-bd_attenuator-like_dom"/>
</dbReference>
<dbReference type="Proteomes" id="UP000829401">
    <property type="component" value="Chromosome"/>
</dbReference>
<dbReference type="EMBL" id="CP080467">
    <property type="protein sequence ID" value="UNO47715.1"/>
    <property type="molecule type" value="Genomic_DNA"/>
</dbReference>
<accession>A0A9E6ZE96</accession>
<dbReference type="Gene3D" id="3.60.160.10">
    <property type="entry name" value="Mitochondrial biogenesis AIM24"/>
    <property type="match status" value="1"/>
</dbReference>
<dbReference type="NCBIfam" id="TIGR00266">
    <property type="entry name" value="TIGR00266 family protein"/>
    <property type="match status" value="1"/>
</dbReference>
<name>T0BH17_ALIAG</name>
<accession>T0BH17</accession>
<dbReference type="Pfam" id="PF01987">
    <property type="entry name" value="AIM24"/>
    <property type="match status" value="1"/>
</dbReference>
<evidence type="ECO:0000313" key="1">
    <source>
        <dbReference type="EMBL" id="UNO47715.1"/>
    </source>
</evidence>
<keyword evidence="2" id="KW-1185">Reference proteome</keyword>
<reference evidence="2" key="1">
    <citation type="journal article" date="2022" name="G3 (Bethesda)">
        <title>Unveiling the complete genome sequence of Alicyclobacillus acidoterrestris DSM 3922T, a taint-producing strain.</title>
        <authorList>
            <person name="Leonardo I.C."/>
            <person name="Barreto Crespo M.T."/>
            <person name="Gaspar F.B."/>
        </authorList>
    </citation>
    <scope>NUCLEOTIDE SEQUENCE [LARGE SCALE GENOMIC DNA]</scope>
    <source>
        <strain evidence="2">DSM 3922</strain>
    </source>
</reference>
<gene>
    <name evidence="1" type="ORF">K1I37_13565</name>
</gene>
<evidence type="ECO:0000313" key="2">
    <source>
        <dbReference type="Proteomes" id="UP000829401"/>
    </source>
</evidence>
<protein>
    <submittedName>
        <fullName evidence="1">TIGR00266 family protein</fullName>
    </submittedName>
</protein>
<dbReference type="RefSeq" id="WP_021297743.1">
    <property type="nucleotide sequence ID" value="NZ_AURB01000159.1"/>
</dbReference>
<dbReference type="PANTHER" id="PTHR43657">
    <property type="entry name" value="TRYPTOPHAN RNA-BINDING ATTENUATOR PROTEIN-LIKE PROTEIN"/>
    <property type="match status" value="1"/>
</dbReference>
<dbReference type="OrthoDB" id="9779518at2"/>
<dbReference type="AlphaFoldDB" id="T0BH17"/>
<dbReference type="PANTHER" id="PTHR43657:SF1">
    <property type="entry name" value="ALTERED INHERITANCE OF MITOCHONDRIA PROTEIN 24, MITOCHONDRIAL"/>
    <property type="match status" value="1"/>
</dbReference>
<proteinExistence type="predicted"/>
<organism evidence="1 2">
    <name type="scientific">Alicyclobacillus acidoterrestris (strain ATCC 49025 / DSM 3922 / CIP 106132 / NCIMB 13137 / GD3B)</name>
    <dbReference type="NCBI Taxonomy" id="1356854"/>
    <lineage>
        <taxon>Bacteria</taxon>
        <taxon>Bacillati</taxon>
        <taxon>Bacillota</taxon>
        <taxon>Bacilli</taxon>
        <taxon>Bacillales</taxon>
        <taxon>Alicyclobacillaceae</taxon>
        <taxon>Alicyclobacillus</taxon>
    </lineage>
</organism>
<dbReference type="KEGG" id="aaco:K1I37_13565"/>